<dbReference type="Proteomes" id="UP000784294">
    <property type="component" value="Unassembled WGS sequence"/>
</dbReference>
<feature type="region of interest" description="Disordered" evidence="1">
    <location>
        <begin position="126"/>
        <end position="145"/>
    </location>
</feature>
<dbReference type="EMBL" id="CAAALY010039416">
    <property type="protein sequence ID" value="VEL18945.1"/>
    <property type="molecule type" value="Genomic_DNA"/>
</dbReference>
<dbReference type="AlphaFoldDB" id="A0A3S5AAD6"/>
<feature type="compositionally biased region" description="Basic and acidic residues" evidence="1">
    <location>
        <begin position="96"/>
        <end position="113"/>
    </location>
</feature>
<accession>A0A3S5AAD6</accession>
<reference evidence="2" key="1">
    <citation type="submission" date="2018-11" db="EMBL/GenBank/DDBJ databases">
        <authorList>
            <consortium name="Pathogen Informatics"/>
        </authorList>
    </citation>
    <scope>NUCLEOTIDE SEQUENCE</scope>
</reference>
<proteinExistence type="predicted"/>
<feature type="region of interest" description="Disordered" evidence="1">
    <location>
        <begin position="36"/>
        <end position="55"/>
    </location>
</feature>
<protein>
    <submittedName>
        <fullName evidence="2">Uncharacterized protein</fullName>
    </submittedName>
</protein>
<evidence type="ECO:0000313" key="3">
    <source>
        <dbReference type="Proteomes" id="UP000784294"/>
    </source>
</evidence>
<organism evidence="2 3">
    <name type="scientific">Protopolystoma xenopodis</name>
    <dbReference type="NCBI Taxonomy" id="117903"/>
    <lineage>
        <taxon>Eukaryota</taxon>
        <taxon>Metazoa</taxon>
        <taxon>Spiralia</taxon>
        <taxon>Lophotrochozoa</taxon>
        <taxon>Platyhelminthes</taxon>
        <taxon>Monogenea</taxon>
        <taxon>Polyopisthocotylea</taxon>
        <taxon>Polystomatidea</taxon>
        <taxon>Polystomatidae</taxon>
        <taxon>Protopolystoma</taxon>
    </lineage>
</organism>
<keyword evidence="3" id="KW-1185">Reference proteome</keyword>
<name>A0A3S5AAD6_9PLAT</name>
<gene>
    <name evidence="2" type="ORF">PXEA_LOCUS12385</name>
</gene>
<evidence type="ECO:0000313" key="2">
    <source>
        <dbReference type="EMBL" id="VEL18945.1"/>
    </source>
</evidence>
<feature type="region of interest" description="Disordered" evidence="1">
    <location>
        <begin position="68"/>
        <end position="115"/>
    </location>
</feature>
<evidence type="ECO:0000256" key="1">
    <source>
        <dbReference type="SAM" id="MobiDB-lite"/>
    </source>
</evidence>
<sequence>MIACTQKFITFRARMVTSVGGTEPYHPVATSLLDNDLPSRQGDSEETQVSIESDGEQAHEQLREHLTRRKKNPFILPQMRPGVEEEEEPAASNNVLEEKNNNHRSFTDPRQELPDNMDINYFQNGHDPGKTLRAEGSYHKTCGTR</sequence>
<feature type="compositionally biased region" description="Basic and acidic residues" evidence="1">
    <location>
        <begin position="127"/>
        <end position="138"/>
    </location>
</feature>
<comment type="caution">
    <text evidence="2">The sequence shown here is derived from an EMBL/GenBank/DDBJ whole genome shotgun (WGS) entry which is preliminary data.</text>
</comment>